<sequence length="112" mass="12946">MVRLVKMMYEGAKTTVQTRYGETESFPVEVGLHQGSALSPFLFLIVLDTIMMDVRDNEDLWELLFADNLVIIADTEEELQERYLLWKGNLERKGMKVSTQKTEVMVSNREGK</sequence>
<evidence type="ECO:0000313" key="2">
    <source>
        <dbReference type="EMBL" id="JAI57048.1"/>
    </source>
</evidence>
<dbReference type="Gene3D" id="3.30.70.270">
    <property type="match status" value="1"/>
</dbReference>
<dbReference type="InterPro" id="IPR043128">
    <property type="entry name" value="Rev_trsase/Diguanyl_cyclase"/>
</dbReference>
<organism evidence="2">
    <name type="scientific">Scylla olivacea</name>
    <name type="common">Orange mud crab</name>
    <name type="synonym">Cancer olivacea</name>
    <dbReference type="NCBI Taxonomy" id="85551"/>
    <lineage>
        <taxon>Eukaryota</taxon>
        <taxon>Metazoa</taxon>
        <taxon>Ecdysozoa</taxon>
        <taxon>Arthropoda</taxon>
        <taxon>Crustacea</taxon>
        <taxon>Multicrustacea</taxon>
        <taxon>Malacostraca</taxon>
        <taxon>Eumalacostraca</taxon>
        <taxon>Eucarida</taxon>
        <taxon>Decapoda</taxon>
        <taxon>Pleocyemata</taxon>
        <taxon>Brachyura</taxon>
        <taxon>Eubrachyura</taxon>
        <taxon>Portunoidea</taxon>
        <taxon>Portunidae</taxon>
        <taxon>Portuninae</taxon>
        <taxon>Scylla</taxon>
    </lineage>
</organism>
<dbReference type="InterPro" id="IPR043502">
    <property type="entry name" value="DNA/RNA_pol_sf"/>
</dbReference>
<accession>A0A0N7Z9U8</accession>
<dbReference type="InterPro" id="IPR000477">
    <property type="entry name" value="RT_dom"/>
</dbReference>
<dbReference type="AlphaFoldDB" id="A0A0N7Z9U8"/>
<dbReference type="PANTHER" id="PTHR47027:SF28">
    <property type="entry name" value="ENDONUCLEASE-REVERSE TRANSCRIPTASE"/>
    <property type="match status" value="1"/>
</dbReference>
<name>A0A0N7Z9U8_SCYOL</name>
<feature type="domain" description="Reverse transcriptase" evidence="1">
    <location>
        <begin position="1"/>
        <end position="112"/>
    </location>
</feature>
<dbReference type="PANTHER" id="PTHR47027">
    <property type="entry name" value="REVERSE TRANSCRIPTASE DOMAIN-CONTAINING PROTEIN"/>
    <property type="match status" value="1"/>
</dbReference>
<dbReference type="GO" id="GO:0071897">
    <property type="term" value="P:DNA biosynthetic process"/>
    <property type="evidence" value="ECO:0007669"/>
    <property type="project" value="UniProtKB-ARBA"/>
</dbReference>
<evidence type="ECO:0000259" key="1">
    <source>
        <dbReference type="PROSITE" id="PS50878"/>
    </source>
</evidence>
<reference evidence="2" key="1">
    <citation type="submission" date="2015-09" db="EMBL/GenBank/DDBJ databases">
        <title>Scylla olivacea transcriptome.</title>
        <authorList>
            <person name="Ikhwanuddin M."/>
        </authorList>
    </citation>
    <scope>NUCLEOTIDE SEQUENCE</scope>
</reference>
<dbReference type="EMBL" id="GDRN01109639">
    <property type="protein sequence ID" value="JAI57048.1"/>
    <property type="molecule type" value="Transcribed_RNA"/>
</dbReference>
<dbReference type="PROSITE" id="PS50878">
    <property type="entry name" value="RT_POL"/>
    <property type="match status" value="1"/>
</dbReference>
<dbReference type="Pfam" id="PF00078">
    <property type="entry name" value="RVT_1"/>
    <property type="match status" value="1"/>
</dbReference>
<dbReference type="EMBL" id="GDRN01109640">
    <property type="protein sequence ID" value="JAI57047.1"/>
    <property type="molecule type" value="Transcribed_RNA"/>
</dbReference>
<protein>
    <recommendedName>
        <fullName evidence="1">Reverse transcriptase domain-containing protein</fullName>
    </recommendedName>
</protein>
<proteinExistence type="predicted"/>
<dbReference type="SUPFAM" id="SSF56672">
    <property type="entry name" value="DNA/RNA polymerases"/>
    <property type="match status" value="1"/>
</dbReference>